<sequence length="33" mass="4015">MTKCKTINLLIYYFTFHTVRYYAIYSTSMKSEP</sequence>
<evidence type="ECO:0000313" key="2">
    <source>
        <dbReference type="EMBL" id="JAH23549.1"/>
    </source>
</evidence>
<reference evidence="2" key="2">
    <citation type="journal article" date="2015" name="Fish Shellfish Immunol.">
        <title>Early steps in the European eel (Anguilla anguilla)-Vibrio vulnificus interaction in the gills: Role of the RtxA13 toxin.</title>
        <authorList>
            <person name="Callol A."/>
            <person name="Pajuelo D."/>
            <person name="Ebbesson L."/>
            <person name="Teles M."/>
            <person name="MacKenzie S."/>
            <person name="Amaro C."/>
        </authorList>
    </citation>
    <scope>NUCLEOTIDE SEQUENCE</scope>
</reference>
<feature type="transmembrane region" description="Helical" evidence="1">
    <location>
        <begin position="7"/>
        <end position="25"/>
    </location>
</feature>
<accession>A0A0E9R349</accession>
<keyword evidence="1" id="KW-1133">Transmembrane helix</keyword>
<protein>
    <submittedName>
        <fullName evidence="2">Uncharacterized protein</fullName>
    </submittedName>
</protein>
<reference evidence="2" key="1">
    <citation type="submission" date="2014-11" db="EMBL/GenBank/DDBJ databases">
        <authorList>
            <person name="Amaro Gonzalez C."/>
        </authorList>
    </citation>
    <scope>NUCLEOTIDE SEQUENCE</scope>
</reference>
<keyword evidence="1" id="KW-0472">Membrane</keyword>
<keyword evidence="1" id="KW-0812">Transmembrane</keyword>
<proteinExistence type="predicted"/>
<organism evidence="2">
    <name type="scientific">Anguilla anguilla</name>
    <name type="common">European freshwater eel</name>
    <name type="synonym">Muraena anguilla</name>
    <dbReference type="NCBI Taxonomy" id="7936"/>
    <lineage>
        <taxon>Eukaryota</taxon>
        <taxon>Metazoa</taxon>
        <taxon>Chordata</taxon>
        <taxon>Craniata</taxon>
        <taxon>Vertebrata</taxon>
        <taxon>Euteleostomi</taxon>
        <taxon>Actinopterygii</taxon>
        <taxon>Neopterygii</taxon>
        <taxon>Teleostei</taxon>
        <taxon>Anguilliformes</taxon>
        <taxon>Anguillidae</taxon>
        <taxon>Anguilla</taxon>
    </lineage>
</organism>
<evidence type="ECO:0000256" key="1">
    <source>
        <dbReference type="SAM" id="Phobius"/>
    </source>
</evidence>
<name>A0A0E9R349_ANGAN</name>
<dbReference type="AlphaFoldDB" id="A0A0E9R349"/>
<dbReference type="EMBL" id="GBXM01085028">
    <property type="protein sequence ID" value="JAH23549.1"/>
    <property type="molecule type" value="Transcribed_RNA"/>
</dbReference>